<evidence type="ECO:0000313" key="3">
    <source>
        <dbReference type="EMBL" id="MFC4636673.1"/>
    </source>
</evidence>
<sequence length="830" mass="87085">EDTPVDIAVLDNDGFDPTSDVEVTDVTDPANGTVTINPDGTVIYTPDPDFNGTDTFDYTVTVTNPDGSTTTETATVVVTVTPVDDIMDDTATTPEDTPVDIAVLDNDGFDPDSDVEVTEVTDPNNGTVTINPDGTVTYTPDPDFNGTDTFDYTVTVTNPDGSTTTETATVVVTVTPVDDIMDDTATTPEDTPVDIAVLDNDGFDPTSDVEVTDVTDPANGTVTINPDGTVTYTPDPDFNGTDTFDYTVTVTNPDGSTTTETATVVVTVTPVDDIMDDTATTPEDTPVDIAVLDNDGFDLDSDIEVTEVTDPNNGTVTINPDGTVTYTPDPDFNGTDTFDYTVTVTNPDGSTTTETATVVVTVTPVDDIMDDTATTPEDTPVDIAVLDNDGFDPTSDVEVTDVTDPANGTVTINPDGTVTYTPDPDFNGTDTFDYTVTVTNPDGSTTTETATVVVTVTPVDDIMDDTATTPEDTPVDIAVLDNDGFDPDSDVEVTEVTDPNNGTVTINPDGTVTYTPDPDFNGTDTFDYTVTVTNPDGSTTTETATVVVTVTPVDDIMDDTATTPEDTPVDIAVLDNDGFDPDSDVEVTEVTDPNNGTVTINPDGTVTYTPDPNFNGTDTFDYTVTVTNPDGSTTTETATVVVTVIPDNPSLELLKDGVYEDTNGDGIVNEGDSVLYTFTVTNNGDVPLFDITITDPLVTVIGGPIDLGVGESDSTTFTAVYVLTQDDIDAGGVYNLATVNGVDGADEPAIDESEDPTPIDPNDPENPPIDPNCPDCTITVIDQDPSLELLKDGVYEDTNGDGIVNEGDSVLYTFTVTNNGNVTITGITIT</sequence>
<feature type="domain" description="Cadherin" evidence="2">
    <location>
        <begin position="273"/>
        <end position="378"/>
    </location>
</feature>
<protein>
    <submittedName>
        <fullName evidence="3">Ig-like domain-containing protein</fullName>
    </submittedName>
</protein>
<proteinExistence type="predicted"/>
<feature type="domain" description="Cadherin" evidence="2">
    <location>
        <begin position="367"/>
        <end position="472"/>
    </location>
</feature>
<feature type="domain" description="Cadherin" evidence="2">
    <location>
        <begin position="85"/>
        <end position="190"/>
    </location>
</feature>
<evidence type="ECO:0000259" key="2">
    <source>
        <dbReference type="PROSITE" id="PS50268"/>
    </source>
</evidence>
<evidence type="ECO:0000256" key="1">
    <source>
        <dbReference type="SAM" id="MobiDB-lite"/>
    </source>
</evidence>
<dbReference type="Pfam" id="PF17963">
    <property type="entry name" value="Big_9"/>
    <property type="match status" value="7"/>
</dbReference>
<feature type="domain" description="Cadherin" evidence="2">
    <location>
        <begin position="179"/>
        <end position="284"/>
    </location>
</feature>
<dbReference type="EMBL" id="JBHSFV010000032">
    <property type="protein sequence ID" value="MFC4636673.1"/>
    <property type="molecule type" value="Genomic_DNA"/>
</dbReference>
<dbReference type="NCBIfam" id="TIGR01451">
    <property type="entry name" value="B_ant_repeat"/>
    <property type="match status" value="1"/>
</dbReference>
<dbReference type="InterPro" id="IPR002126">
    <property type="entry name" value="Cadherin-like_dom"/>
</dbReference>
<feature type="compositionally biased region" description="Pro residues" evidence="1">
    <location>
        <begin position="758"/>
        <end position="769"/>
    </location>
</feature>
<feature type="domain" description="Cadherin" evidence="2">
    <location>
        <begin position="461"/>
        <end position="566"/>
    </location>
</feature>
<dbReference type="InterPro" id="IPR047589">
    <property type="entry name" value="DUF11_rpt"/>
</dbReference>
<comment type="caution">
    <text evidence="3">The sequence shown here is derived from an EMBL/GenBank/DDBJ whole genome shotgun (WGS) entry which is preliminary data.</text>
</comment>
<dbReference type="PROSITE" id="PS50268">
    <property type="entry name" value="CADHERIN_2"/>
    <property type="match status" value="6"/>
</dbReference>
<gene>
    <name evidence="3" type="ORF">ACFO3O_22400</name>
</gene>
<dbReference type="NCBIfam" id="NF012211">
    <property type="entry name" value="tand_rpt_95"/>
    <property type="match status" value="7"/>
</dbReference>
<organism evidence="3 4">
    <name type="scientific">Dokdonia ponticola</name>
    <dbReference type="NCBI Taxonomy" id="2041041"/>
    <lineage>
        <taxon>Bacteria</taxon>
        <taxon>Pseudomonadati</taxon>
        <taxon>Bacteroidota</taxon>
        <taxon>Flavobacteriia</taxon>
        <taxon>Flavobacteriales</taxon>
        <taxon>Flavobacteriaceae</taxon>
        <taxon>Dokdonia</taxon>
    </lineage>
</organism>
<dbReference type="InterPro" id="IPR015919">
    <property type="entry name" value="Cadherin-like_sf"/>
</dbReference>
<dbReference type="Proteomes" id="UP001596043">
    <property type="component" value="Unassembled WGS sequence"/>
</dbReference>
<dbReference type="RefSeq" id="WP_379983054.1">
    <property type="nucleotide sequence ID" value="NZ_JBHSFV010000032.1"/>
</dbReference>
<dbReference type="InterPro" id="IPR055354">
    <property type="entry name" value="DUF7507"/>
</dbReference>
<dbReference type="SUPFAM" id="SSF49313">
    <property type="entry name" value="Cadherin-like"/>
    <property type="match status" value="5"/>
</dbReference>
<keyword evidence="4" id="KW-1185">Reference proteome</keyword>
<dbReference type="Pfam" id="PF24346">
    <property type="entry name" value="DUF7507"/>
    <property type="match status" value="2"/>
</dbReference>
<evidence type="ECO:0000313" key="4">
    <source>
        <dbReference type="Proteomes" id="UP001596043"/>
    </source>
</evidence>
<dbReference type="Gene3D" id="2.60.40.3440">
    <property type="match status" value="7"/>
</dbReference>
<feature type="non-terminal residue" evidence="3">
    <location>
        <position position="830"/>
    </location>
</feature>
<feature type="region of interest" description="Disordered" evidence="1">
    <location>
        <begin position="744"/>
        <end position="769"/>
    </location>
</feature>
<reference evidence="4" key="1">
    <citation type="journal article" date="2019" name="Int. J. Syst. Evol. Microbiol.">
        <title>The Global Catalogue of Microorganisms (GCM) 10K type strain sequencing project: providing services to taxonomists for standard genome sequencing and annotation.</title>
        <authorList>
            <consortium name="The Broad Institute Genomics Platform"/>
            <consortium name="The Broad Institute Genome Sequencing Center for Infectious Disease"/>
            <person name="Wu L."/>
            <person name="Ma J."/>
        </authorList>
    </citation>
    <scope>NUCLEOTIDE SEQUENCE [LARGE SCALE GENOMIC DNA]</scope>
    <source>
        <strain evidence="4">YJ-61-S</strain>
    </source>
</reference>
<accession>A0ABV9I3I1</accession>
<name>A0ABV9I3I1_9FLAO</name>
<feature type="compositionally biased region" description="Acidic residues" evidence="1">
    <location>
        <begin position="744"/>
        <end position="757"/>
    </location>
</feature>
<feature type="domain" description="Cadherin" evidence="2">
    <location>
        <begin position="1"/>
        <end position="96"/>
    </location>
</feature>
<feature type="non-terminal residue" evidence="3">
    <location>
        <position position="1"/>
    </location>
</feature>